<evidence type="ECO:0000313" key="11">
    <source>
        <dbReference type="Proteomes" id="UP000642571"/>
    </source>
</evidence>
<keyword evidence="11" id="KW-1185">Reference proteome</keyword>
<dbReference type="Pfam" id="PF20730">
    <property type="entry name" value="YetF_N"/>
    <property type="match status" value="1"/>
</dbReference>
<reference evidence="11" key="1">
    <citation type="journal article" date="2019" name="Int. J. Syst. Evol. Microbiol.">
        <title>The Global Catalogue of Microorganisms (GCM) 10K type strain sequencing project: providing services to taxonomists for standard genome sequencing and annotation.</title>
        <authorList>
            <consortium name="The Broad Institute Genomics Platform"/>
            <consortium name="The Broad Institute Genome Sequencing Center for Infectious Disease"/>
            <person name="Wu L."/>
            <person name="Ma J."/>
        </authorList>
    </citation>
    <scope>NUCLEOTIDE SEQUENCE [LARGE SCALE GENOMIC DNA]</scope>
    <source>
        <strain evidence="11">CGMCC 1.15353</strain>
    </source>
</reference>
<keyword evidence="6 7" id="KW-0472">Membrane</keyword>
<evidence type="ECO:0000313" key="10">
    <source>
        <dbReference type="EMBL" id="GGD08498.1"/>
    </source>
</evidence>
<feature type="domain" description="YetF-like N-terminal transmembrane" evidence="9">
    <location>
        <begin position="4"/>
        <end position="78"/>
    </location>
</feature>
<dbReference type="Proteomes" id="UP000642571">
    <property type="component" value="Unassembled WGS sequence"/>
</dbReference>
<dbReference type="PANTHER" id="PTHR34582:SF7">
    <property type="entry name" value="UPF0702 TRANSMEMBRANE PROTEIN YDFS"/>
    <property type="match status" value="1"/>
</dbReference>
<feature type="transmembrane region" description="Helical" evidence="7">
    <location>
        <begin position="32"/>
        <end position="52"/>
    </location>
</feature>
<feature type="transmembrane region" description="Helical" evidence="7">
    <location>
        <begin position="58"/>
        <end position="78"/>
    </location>
</feature>
<evidence type="ECO:0000256" key="4">
    <source>
        <dbReference type="ARBA" id="ARBA00022692"/>
    </source>
</evidence>
<keyword evidence="3" id="KW-1003">Cell membrane</keyword>
<dbReference type="Pfam" id="PF04239">
    <property type="entry name" value="DUF421"/>
    <property type="match status" value="1"/>
</dbReference>
<evidence type="ECO:0000259" key="8">
    <source>
        <dbReference type="Pfam" id="PF04239"/>
    </source>
</evidence>
<feature type="transmembrane region" description="Helical" evidence="7">
    <location>
        <begin position="6"/>
        <end position="25"/>
    </location>
</feature>
<evidence type="ECO:0000256" key="3">
    <source>
        <dbReference type="ARBA" id="ARBA00022475"/>
    </source>
</evidence>
<evidence type="ECO:0000256" key="7">
    <source>
        <dbReference type="SAM" id="Phobius"/>
    </source>
</evidence>
<dbReference type="InterPro" id="IPR023090">
    <property type="entry name" value="UPF0702_alpha/beta_dom_sf"/>
</dbReference>
<evidence type="ECO:0000259" key="9">
    <source>
        <dbReference type="Pfam" id="PF20730"/>
    </source>
</evidence>
<dbReference type="EMBL" id="BMIN01000005">
    <property type="protein sequence ID" value="GGD08498.1"/>
    <property type="molecule type" value="Genomic_DNA"/>
</dbReference>
<dbReference type="PANTHER" id="PTHR34582">
    <property type="entry name" value="UPF0702 TRANSMEMBRANE PROTEIN YCAP"/>
    <property type="match status" value="1"/>
</dbReference>
<evidence type="ECO:0000256" key="5">
    <source>
        <dbReference type="ARBA" id="ARBA00022989"/>
    </source>
</evidence>
<keyword evidence="4 7" id="KW-0812">Transmembrane</keyword>
<name>A0ABQ1Q051_9BACI</name>
<evidence type="ECO:0000256" key="1">
    <source>
        <dbReference type="ARBA" id="ARBA00004651"/>
    </source>
</evidence>
<evidence type="ECO:0000256" key="6">
    <source>
        <dbReference type="ARBA" id="ARBA00023136"/>
    </source>
</evidence>
<organism evidence="10 11">
    <name type="scientific">Pontibacillus salipaludis</name>
    <dbReference type="NCBI Taxonomy" id="1697394"/>
    <lineage>
        <taxon>Bacteria</taxon>
        <taxon>Bacillati</taxon>
        <taxon>Bacillota</taxon>
        <taxon>Bacilli</taxon>
        <taxon>Bacillales</taxon>
        <taxon>Bacillaceae</taxon>
        <taxon>Pontibacillus</taxon>
    </lineage>
</organism>
<dbReference type="InterPro" id="IPR048454">
    <property type="entry name" value="YetF_N"/>
</dbReference>
<protein>
    <submittedName>
        <fullName evidence="10">DUF421 domain-containing protein</fullName>
    </submittedName>
</protein>
<accession>A0ABQ1Q051</accession>
<dbReference type="Gene3D" id="3.30.240.20">
    <property type="entry name" value="bsu07140 like domains"/>
    <property type="match status" value="2"/>
</dbReference>
<comment type="caution">
    <text evidence="10">The sequence shown here is derived from an EMBL/GenBank/DDBJ whole genome shotgun (WGS) entry which is preliminary data.</text>
</comment>
<proteinExistence type="inferred from homology"/>
<gene>
    <name evidence="10" type="ORF">GCM10011389_15130</name>
</gene>
<dbReference type="InterPro" id="IPR007353">
    <property type="entry name" value="DUF421"/>
</dbReference>
<keyword evidence="5 7" id="KW-1133">Transmembrane helix</keyword>
<sequence length="230" mass="25665">MSFSELTLRLLLAFFVLILLTRIMGRKEIGQMTFFNFVSAISLGTIGASLAIDQTFKVSHGLYALLAWALFTIILGYLDIKSKKVRTILNGDPIILIKDGKVMDQEMKKARIDLDVLKAMLRKKNAFSISEVDYAILETDGKISVLKQEVNQPLTKSGLSSNSITSPIFPTTTEVISDGKIVQKNLDKLHVTESWLHQQLQQAGVNSVSDVFYAEVQKDGTFYIDQVKDS</sequence>
<comment type="subcellular location">
    <subcellularLocation>
        <location evidence="1">Cell membrane</location>
        <topology evidence="1">Multi-pass membrane protein</topology>
    </subcellularLocation>
</comment>
<evidence type="ECO:0000256" key="2">
    <source>
        <dbReference type="ARBA" id="ARBA00006448"/>
    </source>
</evidence>
<feature type="domain" description="YetF C-terminal" evidence="8">
    <location>
        <begin position="81"/>
        <end position="217"/>
    </location>
</feature>
<comment type="similarity">
    <text evidence="2">Belongs to the UPF0702 family.</text>
</comment>